<evidence type="ECO:0000313" key="1">
    <source>
        <dbReference type="EMBL" id="KAI0067528.1"/>
    </source>
</evidence>
<keyword evidence="1" id="KW-0689">Ribosomal protein</keyword>
<reference evidence="1" key="2">
    <citation type="journal article" date="2022" name="New Phytol.">
        <title>Evolutionary transition to the ectomycorrhizal habit in the genomes of a hyperdiverse lineage of mushroom-forming fungi.</title>
        <authorList>
            <person name="Looney B."/>
            <person name="Miyauchi S."/>
            <person name="Morin E."/>
            <person name="Drula E."/>
            <person name="Courty P.E."/>
            <person name="Kohler A."/>
            <person name="Kuo A."/>
            <person name="LaButti K."/>
            <person name="Pangilinan J."/>
            <person name="Lipzen A."/>
            <person name="Riley R."/>
            <person name="Andreopoulos W."/>
            <person name="He G."/>
            <person name="Johnson J."/>
            <person name="Nolan M."/>
            <person name="Tritt A."/>
            <person name="Barry K.W."/>
            <person name="Grigoriev I.V."/>
            <person name="Nagy L.G."/>
            <person name="Hibbett D."/>
            <person name="Henrissat B."/>
            <person name="Matheny P.B."/>
            <person name="Labbe J."/>
            <person name="Martin F.M."/>
        </authorList>
    </citation>
    <scope>NUCLEOTIDE SEQUENCE</scope>
    <source>
        <strain evidence="1">HHB10654</strain>
    </source>
</reference>
<organism evidence="1 2">
    <name type="scientific">Artomyces pyxidatus</name>
    <dbReference type="NCBI Taxonomy" id="48021"/>
    <lineage>
        <taxon>Eukaryota</taxon>
        <taxon>Fungi</taxon>
        <taxon>Dikarya</taxon>
        <taxon>Basidiomycota</taxon>
        <taxon>Agaricomycotina</taxon>
        <taxon>Agaricomycetes</taxon>
        <taxon>Russulales</taxon>
        <taxon>Auriscalpiaceae</taxon>
        <taxon>Artomyces</taxon>
    </lineage>
</organism>
<keyword evidence="2" id="KW-1185">Reference proteome</keyword>
<gene>
    <name evidence="1" type="ORF">BV25DRAFT_1116780</name>
</gene>
<evidence type="ECO:0000313" key="2">
    <source>
        <dbReference type="Proteomes" id="UP000814140"/>
    </source>
</evidence>
<protein>
    <submittedName>
        <fullName evidence="1">Ribosomal protein S10</fullName>
    </submittedName>
</protein>
<accession>A0ACB8TGG6</accession>
<comment type="caution">
    <text evidence="1">The sequence shown here is derived from an EMBL/GenBank/DDBJ whole genome shotgun (WGS) entry which is preliminary data.</text>
</comment>
<reference evidence="1" key="1">
    <citation type="submission" date="2021-03" db="EMBL/GenBank/DDBJ databases">
        <authorList>
            <consortium name="DOE Joint Genome Institute"/>
            <person name="Ahrendt S."/>
            <person name="Looney B.P."/>
            <person name="Miyauchi S."/>
            <person name="Morin E."/>
            <person name="Drula E."/>
            <person name="Courty P.E."/>
            <person name="Chicoki N."/>
            <person name="Fauchery L."/>
            <person name="Kohler A."/>
            <person name="Kuo A."/>
            <person name="Labutti K."/>
            <person name="Pangilinan J."/>
            <person name="Lipzen A."/>
            <person name="Riley R."/>
            <person name="Andreopoulos W."/>
            <person name="He G."/>
            <person name="Johnson J."/>
            <person name="Barry K.W."/>
            <person name="Grigoriev I.V."/>
            <person name="Nagy L."/>
            <person name="Hibbett D."/>
            <person name="Henrissat B."/>
            <person name="Matheny P.B."/>
            <person name="Labbe J."/>
            <person name="Martin F."/>
        </authorList>
    </citation>
    <scope>NUCLEOTIDE SEQUENCE</scope>
    <source>
        <strain evidence="1">HHB10654</strain>
    </source>
</reference>
<keyword evidence="1" id="KW-0687">Ribonucleoprotein</keyword>
<sequence>MFCHAVRRVPRTSRVFSPAACRWASGNAAEPPAEPTAKGPKLPSKPTSLTPASAPKSVAKRPVIVAKAIRHVAPDPEEREYHATVVNGRGSLEPYRHPQTHGIPVASLHLRSHFPPLLALFSHFAMHAAASLGIPVSGVAMLPTQRTLWTVPRGPFVHKKSQENFERRVHKRAIKAFDADSEVVDRWVKYLERHALAGVGIRVVRWHRVPVGVGKLQLESVVGQMRLGVVSDKQKVQELGKKIIAEEMKGVDTAPSVL</sequence>
<dbReference type="EMBL" id="MU277190">
    <property type="protein sequence ID" value="KAI0067528.1"/>
    <property type="molecule type" value="Genomic_DNA"/>
</dbReference>
<dbReference type="Proteomes" id="UP000814140">
    <property type="component" value="Unassembled WGS sequence"/>
</dbReference>
<name>A0ACB8TGG6_9AGAM</name>
<proteinExistence type="predicted"/>